<dbReference type="Proteomes" id="UP001302676">
    <property type="component" value="Unassembled WGS sequence"/>
</dbReference>
<gene>
    <name evidence="1" type="ORF">C8A04DRAFT_30991</name>
</gene>
<protein>
    <submittedName>
        <fullName evidence="1">Uncharacterized protein</fullName>
    </submittedName>
</protein>
<proteinExistence type="predicted"/>
<evidence type="ECO:0000313" key="2">
    <source>
        <dbReference type="Proteomes" id="UP001302676"/>
    </source>
</evidence>
<reference evidence="1" key="2">
    <citation type="submission" date="2023-05" db="EMBL/GenBank/DDBJ databases">
        <authorList>
            <consortium name="Lawrence Berkeley National Laboratory"/>
            <person name="Steindorff A."/>
            <person name="Hensen N."/>
            <person name="Bonometti L."/>
            <person name="Westerberg I."/>
            <person name="Brannstrom I.O."/>
            <person name="Guillou S."/>
            <person name="Cros-Aarteil S."/>
            <person name="Calhoun S."/>
            <person name="Haridas S."/>
            <person name="Kuo A."/>
            <person name="Mondo S."/>
            <person name="Pangilinan J."/>
            <person name="Riley R."/>
            <person name="Labutti K."/>
            <person name="Andreopoulos B."/>
            <person name="Lipzen A."/>
            <person name="Chen C."/>
            <person name="Yanf M."/>
            <person name="Daum C."/>
            <person name="Ng V."/>
            <person name="Clum A."/>
            <person name="Ohm R."/>
            <person name="Martin F."/>
            <person name="Silar P."/>
            <person name="Natvig D."/>
            <person name="Lalanne C."/>
            <person name="Gautier V."/>
            <person name="Ament-Velasquez S.L."/>
            <person name="Kruys A."/>
            <person name="Hutchinson M.I."/>
            <person name="Powell A.J."/>
            <person name="Barry K."/>
            <person name="Miller A.N."/>
            <person name="Grigoriev I.V."/>
            <person name="Debuchy R."/>
            <person name="Gladieux P."/>
            <person name="Thoren M.H."/>
            <person name="Johannesson H."/>
        </authorList>
    </citation>
    <scope>NUCLEOTIDE SEQUENCE</scope>
    <source>
        <strain evidence="1">CBS 141.50</strain>
    </source>
</reference>
<keyword evidence="2" id="KW-1185">Reference proteome</keyword>
<evidence type="ECO:0000313" key="1">
    <source>
        <dbReference type="EMBL" id="KAK4141491.1"/>
    </source>
</evidence>
<comment type="caution">
    <text evidence="1">The sequence shown here is derived from an EMBL/GenBank/DDBJ whole genome shotgun (WGS) entry which is preliminary data.</text>
</comment>
<reference evidence="1" key="1">
    <citation type="journal article" date="2023" name="Mol. Phylogenet. Evol.">
        <title>Genome-scale phylogeny and comparative genomics of the fungal order Sordariales.</title>
        <authorList>
            <person name="Hensen N."/>
            <person name="Bonometti L."/>
            <person name="Westerberg I."/>
            <person name="Brannstrom I.O."/>
            <person name="Guillou S."/>
            <person name="Cros-Aarteil S."/>
            <person name="Calhoun S."/>
            <person name="Haridas S."/>
            <person name="Kuo A."/>
            <person name="Mondo S."/>
            <person name="Pangilinan J."/>
            <person name="Riley R."/>
            <person name="LaButti K."/>
            <person name="Andreopoulos B."/>
            <person name="Lipzen A."/>
            <person name="Chen C."/>
            <person name="Yan M."/>
            <person name="Daum C."/>
            <person name="Ng V."/>
            <person name="Clum A."/>
            <person name="Steindorff A."/>
            <person name="Ohm R.A."/>
            <person name="Martin F."/>
            <person name="Silar P."/>
            <person name="Natvig D.O."/>
            <person name="Lalanne C."/>
            <person name="Gautier V."/>
            <person name="Ament-Velasquez S.L."/>
            <person name="Kruys A."/>
            <person name="Hutchinson M.I."/>
            <person name="Powell A.J."/>
            <person name="Barry K."/>
            <person name="Miller A.N."/>
            <person name="Grigoriev I.V."/>
            <person name="Debuchy R."/>
            <person name="Gladieux P."/>
            <person name="Hiltunen Thoren M."/>
            <person name="Johannesson H."/>
        </authorList>
    </citation>
    <scope>NUCLEOTIDE SEQUENCE</scope>
    <source>
        <strain evidence="1">CBS 141.50</strain>
    </source>
</reference>
<dbReference type="EMBL" id="MU853611">
    <property type="protein sequence ID" value="KAK4141491.1"/>
    <property type="molecule type" value="Genomic_DNA"/>
</dbReference>
<dbReference type="GeneID" id="87818209"/>
<dbReference type="RefSeq" id="XP_062634862.1">
    <property type="nucleotide sequence ID" value="XM_062781596.1"/>
</dbReference>
<accession>A0AAN6UZ90</accession>
<dbReference type="AlphaFoldDB" id="A0AAN6UZ90"/>
<organism evidence="1 2">
    <name type="scientific">Dichotomopilus funicola</name>
    <dbReference type="NCBI Taxonomy" id="1934379"/>
    <lineage>
        <taxon>Eukaryota</taxon>
        <taxon>Fungi</taxon>
        <taxon>Dikarya</taxon>
        <taxon>Ascomycota</taxon>
        <taxon>Pezizomycotina</taxon>
        <taxon>Sordariomycetes</taxon>
        <taxon>Sordariomycetidae</taxon>
        <taxon>Sordariales</taxon>
        <taxon>Chaetomiaceae</taxon>
        <taxon>Dichotomopilus</taxon>
    </lineage>
</organism>
<sequence length="252" mass="26047">MAPMSTAIAGADGINTNNANVSPIRCIGGWVGPCPSPSLPESTFGLLVQLQARPPTFTTGDPADPDALETRNIPAFVTESKRAGCATAAPPPGPADTVTLQTLRLSKLPGAPVGGVRTPEYRARLDFRLVRSRTMGTITLHANSVFVAAPARRGGGSAHRVDPRRAAAYTFRVLALEDLPRSEPGTAGAAGATTTVINAAGGGVAETFARAWCSQKGVDAVVWQRDGGRSCFKCALMVAGEEGLGVKVLIMV</sequence>
<name>A0AAN6UZ90_9PEZI</name>